<accession>A0ABU7I9P6</accession>
<dbReference type="InterPro" id="IPR036641">
    <property type="entry name" value="HPT_dom_sf"/>
</dbReference>
<sequence length="120" mass="14036">MELEQQTYRLLDLSYVREIAKGDVEYERNVARLFVDIIPENLSSLERDMAMGNYAKVKTTLHHMQSSISIMGFYPKLEKYMEPTVYTDLPIALFRTNVHIIIAICREALVEARHYLHSLD</sequence>
<reference evidence="1 2" key="1">
    <citation type="submission" date="2024-01" db="EMBL/GenBank/DDBJ databases">
        <title>Pedobacter sp. nov., isolated from fresh soil.</title>
        <authorList>
            <person name="Le N.T.T."/>
        </authorList>
    </citation>
    <scope>NUCLEOTIDE SEQUENCE [LARGE SCALE GENOMIC DNA]</scope>
    <source>
        <strain evidence="1 2">KR3-3</strain>
    </source>
</reference>
<dbReference type="RefSeq" id="WP_330108242.1">
    <property type="nucleotide sequence ID" value="NZ_JAZDQT010000002.1"/>
</dbReference>
<organism evidence="1 2">
    <name type="scientific">Pedobacter albus</name>
    <dbReference type="NCBI Taxonomy" id="3113905"/>
    <lineage>
        <taxon>Bacteria</taxon>
        <taxon>Pseudomonadati</taxon>
        <taxon>Bacteroidota</taxon>
        <taxon>Sphingobacteriia</taxon>
        <taxon>Sphingobacteriales</taxon>
        <taxon>Sphingobacteriaceae</taxon>
        <taxon>Pedobacter</taxon>
    </lineage>
</organism>
<evidence type="ECO:0000313" key="2">
    <source>
        <dbReference type="Proteomes" id="UP001336835"/>
    </source>
</evidence>
<proteinExistence type="predicted"/>
<dbReference type="SUPFAM" id="SSF47226">
    <property type="entry name" value="Histidine-containing phosphotransfer domain, HPT domain"/>
    <property type="match status" value="1"/>
</dbReference>
<name>A0ABU7I9P6_9SPHI</name>
<evidence type="ECO:0000313" key="1">
    <source>
        <dbReference type="EMBL" id="MEE1945924.1"/>
    </source>
</evidence>
<comment type="caution">
    <text evidence="1">The sequence shown here is derived from an EMBL/GenBank/DDBJ whole genome shotgun (WGS) entry which is preliminary data.</text>
</comment>
<gene>
    <name evidence="1" type="ORF">VRU48_12455</name>
</gene>
<protein>
    <recommendedName>
        <fullName evidence="3">HPt domain-containing protein</fullName>
    </recommendedName>
</protein>
<dbReference type="Proteomes" id="UP001336835">
    <property type="component" value="Unassembled WGS sequence"/>
</dbReference>
<evidence type="ECO:0008006" key="3">
    <source>
        <dbReference type="Google" id="ProtNLM"/>
    </source>
</evidence>
<keyword evidence="2" id="KW-1185">Reference proteome</keyword>
<dbReference type="EMBL" id="JAZDQT010000002">
    <property type="protein sequence ID" value="MEE1945924.1"/>
    <property type="molecule type" value="Genomic_DNA"/>
</dbReference>